<dbReference type="Gene3D" id="3.40.50.300">
    <property type="entry name" value="P-loop containing nucleotide triphosphate hydrolases"/>
    <property type="match status" value="1"/>
</dbReference>
<protein>
    <submittedName>
        <fullName evidence="2">ATP-binding protein</fullName>
    </submittedName>
</protein>
<dbReference type="Proteomes" id="UP000321204">
    <property type="component" value="Chromosome"/>
</dbReference>
<dbReference type="KEGG" id="fgg:FSB75_15835"/>
<dbReference type="EMBL" id="CP042433">
    <property type="protein sequence ID" value="QEC57306.1"/>
    <property type="molecule type" value="Genomic_DNA"/>
</dbReference>
<dbReference type="OrthoDB" id="9151999at2"/>
<reference evidence="2 3" key="1">
    <citation type="journal article" date="2015" name="Int. J. Syst. Evol. Microbiol.">
        <title>Flavisolibacter ginsenosidimutans sp. nov., with ginsenoside-converting activity isolated from soil used for cultivating ginseng.</title>
        <authorList>
            <person name="Zhao Y."/>
            <person name="Liu Q."/>
            <person name="Kang M.S."/>
            <person name="Jin F."/>
            <person name="Yu H."/>
            <person name="Im W.T."/>
        </authorList>
    </citation>
    <scope>NUCLEOTIDE SEQUENCE [LARGE SCALE GENOMIC DNA]</scope>
    <source>
        <strain evidence="2 3">Gsoil 636</strain>
    </source>
</reference>
<keyword evidence="2" id="KW-0547">Nucleotide-binding</keyword>
<dbReference type="PANTHER" id="PTHR37512:SF1">
    <property type="entry name" value="NADR_TTD14 AAA DOMAIN-CONTAINING PROTEIN"/>
    <property type="match status" value="1"/>
</dbReference>
<evidence type="ECO:0000259" key="1">
    <source>
        <dbReference type="Pfam" id="PF13521"/>
    </source>
</evidence>
<dbReference type="SUPFAM" id="SSF52540">
    <property type="entry name" value="P-loop containing nucleoside triphosphate hydrolases"/>
    <property type="match status" value="1"/>
</dbReference>
<proteinExistence type="predicted"/>
<dbReference type="Pfam" id="PF13521">
    <property type="entry name" value="AAA_28"/>
    <property type="match status" value="1"/>
</dbReference>
<accession>A0A5B8ULJ4</accession>
<feature type="domain" description="NadR/Ttd14 AAA" evidence="1">
    <location>
        <begin position="3"/>
        <end position="160"/>
    </location>
</feature>
<organism evidence="2 3">
    <name type="scientific">Flavisolibacter ginsenosidimutans</name>
    <dbReference type="NCBI Taxonomy" id="661481"/>
    <lineage>
        <taxon>Bacteria</taxon>
        <taxon>Pseudomonadati</taxon>
        <taxon>Bacteroidota</taxon>
        <taxon>Chitinophagia</taxon>
        <taxon>Chitinophagales</taxon>
        <taxon>Chitinophagaceae</taxon>
        <taxon>Flavisolibacter</taxon>
    </lineage>
</organism>
<keyword evidence="3" id="KW-1185">Reference proteome</keyword>
<dbReference type="GO" id="GO:0005524">
    <property type="term" value="F:ATP binding"/>
    <property type="evidence" value="ECO:0007669"/>
    <property type="project" value="UniProtKB-KW"/>
</dbReference>
<dbReference type="InterPro" id="IPR027417">
    <property type="entry name" value="P-loop_NTPase"/>
</dbReference>
<dbReference type="RefSeq" id="WP_146789480.1">
    <property type="nucleotide sequence ID" value="NZ_BAABIO010000003.1"/>
</dbReference>
<gene>
    <name evidence="2" type="ORF">FSB75_15835</name>
</gene>
<evidence type="ECO:0000313" key="2">
    <source>
        <dbReference type="EMBL" id="QEC57306.1"/>
    </source>
</evidence>
<keyword evidence="2" id="KW-0067">ATP-binding</keyword>
<dbReference type="AlphaFoldDB" id="A0A5B8ULJ4"/>
<name>A0A5B8ULJ4_9BACT</name>
<dbReference type="InterPro" id="IPR052735">
    <property type="entry name" value="NAD_biosynth-regulator"/>
</dbReference>
<dbReference type="InterPro" id="IPR038727">
    <property type="entry name" value="NadR/Ttd14_AAA_dom"/>
</dbReference>
<evidence type="ECO:0000313" key="3">
    <source>
        <dbReference type="Proteomes" id="UP000321204"/>
    </source>
</evidence>
<sequence length="178" mass="20530">MKRIVITGPESTGKSTLCEQLARHYNTVWCPEFARHYLTENGTAYGYDDLTVIAKGQLKSQEEKEAEAKNGFYFIDTDMYVMKVWHEVVFNACPTWILKTIAKTRYDLYLLCDTDLPWAKDELREYPDIATRQKLFRIYKDAVLNSGIPWAIVSGNNEHRLHTAINAIETFTNKSIPA</sequence>
<dbReference type="PANTHER" id="PTHR37512">
    <property type="entry name" value="TRIFUNCTIONAL NAD BIOSYNTHESIS/REGULATOR PROTEIN NADR"/>
    <property type="match status" value="1"/>
</dbReference>